<organism evidence="4 5">
    <name type="scientific">Phaedon cochleariae</name>
    <name type="common">Mustard beetle</name>
    <dbReference type="NCBI Taxonomy" id="80249"/>
    <lineage>
        <taxon>Eukaryota</taxon>
        <taxon>Metazoa</taxon>
        <taxon>Ecdysozoa</taxon>
        <taxon>Arthropoda</taxon>
        <taxon>Hexapoda</taxon>
        <taxon>Insecta</taxon>
        <taxon>Pterygota</taxon>
        <taxon>Neoptera</taxon>
        <taxon>Endopterygota</taxon>
        <taxon>Coleoptera</taxon>
        <taxon>Polyphaga</taxon>
        <taxon>Cucujiformia</taxon>
        <taxon>Chrysomeloidea</taxon>
        <taxon>Chrysomelidae</taxon>
        <taxon>Chrysomelinae</taxon>
        <taxon>Chrysomelini</taxon>
        <taxon>Phaedon</taxon>
    </lineage>
</organism>
<dbReference type="PANTHER" id="PTHR21646:SF23">
    <property type="entry name" value="UBIQUITIN CARBOXYL-TERMINAL HYDROLASE USP2"/>
    <property type="match status" value="1"/>
</dbReference>
<comment type="catalytic activity">
    <reaction evidence="1">
        <text>Thiol-dependent hydrolysis of ester, thioester, amide, peptide and isopeptide bonds formed by the C-terminal Gly of ubiquitin (a 76-residue protein attached to proteins as an intracellular targeting signal).</text>
        <dbReference type="EC" id="3.4.19.12"/>
    </reaction>
</comment>
<keyword evidence="5" id="KW-1185">Reference proteome</keyword>
<dbReference type="InterPro" id="IPR001394">
    <property type="entry name" value="Peptidase_C19_UCH"/>
</dbReference>
<accession>A0A9N9SFU6</accession>
<dbReference type="EMBL" id="OU896711">
    <property type="protein sequence ID" value="CAG9821579.1"/>
    <property type="molecule type" value="Genomic_DNA"/>
</dbReference>
<evidence type="ECO:0000256" key="2">
    <source>
        <dbReference type="ARBA" id="ARBA00012759"/>
    </source>
</evidence>
<dbReference type="Proteomes" id="UP001153737">
    <property type="component" value="Chromosome 5"/>
</dbReference>
<reference evidence="4" key="1">
    <citation type="submission" date="2022-01" db="EMBL/GenBank/DDBJ databases">
        <authorList>
            <person name="King R."/>
        </authorList>
    </citation>
    <scope>NUCLEOTIDE SEQUENCE</scope>
</reference>
<proteinExistence type="predicted"/>
<reference evidence="4" key="2">
    <citation type="submission" date="2022-10" db="EMBL/GenBank/DDBJ databases">
        <authorList>
            <consortium name="ENA_rothamsted_submissions"/>
            <consortium name="culmorum"/>
            <person name="King R."/>
        </authorList>
    </citation>
    <scope>NUCLEOTIDE SEQUENCE</scope>
</reference>
<dbReference type="GO" id="GO:0004843">
    <property type="term" value="F:cysteine-type deubiquitinase activity"/>
    <property type="evidence" value="ECO:0007669"/>
    <property type="project" value="UniProtKB-EC"/>
</dbReference>
<gene>
    <name evidence="4" type="ORF">PHAECO_LOCUS9364</name>
</gene>
<dbReference type="OrthoDB" id="10009867at2759"/>
<dbReference type="GO" id="GO:0016579">
    <property type="term" value="P:protein deubiquitination"/>
    <property type="evidence" value="ECO:0007669"/>
    <property type="project" value="InterPro"/>
</dbReference>
<dbReference type="EC" id="3.4.19.12" evidence="2"/>
<evidence type="ECO:0000313" key="4">
    <source>
        <dbReference type="EMBL" id="CAG9821579.1"/>
    </source>
</evidence>
<name>A0A9N9SFU6_PHACE</name>
<evidence type="ECO:0000259" key="3">
    <source>
        <dbReference type="Pfam" id="PF00443"/>
    </source>
</evidence>
<feature type="domain" description="Peptidase C19 ubiquitin carboxyl-terminal hydrolase" evidence="3">
    <location>
        <begin position="2"/>
        <end position="108"/>
    </location>
</feature>
<dbReference type="SUPFAM" id="SSF54001">
    <property type="entry name" value="Cysteine proteinases"/>
    <property type="match status" value="1"/>
</dbReference>
<dbReference type="AlphaFoldDB" id="A0A9N9SFU6"/>
<evidence type="ECO:0000256" key="1">
    <source>
        <dbReference type="ARBA" id="ARBA00000707"/>
    </source>
</evidence>
<dbReference type="Gene3D" id="3.90.70.10">
    <property type="entry name" value="Cysteine proteinases"/>
    <property type="match status" value="1"/>
</dbReference>
<protein>
    <recommendedName>
        <fullName evidence="2">ubiquitinyl hydrolase 1</fullName>
        <ecNumber evidence="2">3.4.19.12</ecNumber>
    </recommendedName>
</protein>
<sequence>MKAFAEVITELWSEDSTDQGVNMNSLKCTIQKFAPSFIGKAQQDTQDFMRSLLLGLHEDIKKVIEKSNPKFTDIEEILDVNEKALESWSRFLKVENSKINNNCVGLLKSS</sequence>
<dbReference type="Pfam" id="PF00443">
    <property type="entry name" value="UCH"/>
    <property type="match status" value="1"/>
</dbReference>
<dbReference type="InterPro" id="IPR038765">
    <property type="entry name" value="Papain-like_cys_pep_sf"/>
</dbReference>
<dbReference type="InterPro" id="IPR050185">
    <property type="entry name" value="Ub_carboxyl-term_hydrolase"/>
</dbReference>
<dbReference type="PANTHER" id="PTHR21646">
    <property type="entry name" value="UBIQUITIN CARBOXYL-TERMINAL HYDROLASE"/>
    <property type="match status" value="1"/>
</dbReference>
<evidence type="ECO:0000313" key="5">
    <source>
        <dbReference type="Proteomes" id="UP001153737"/>
    </source>
</evidence>